<feature type="transmembrane region" description="Helical" evidence="1">
    <location>
        <begin position="147"/>
        <end position="169"/>
    </location>
</feature>
<dbReference type="AlphaFoldDB" id="A0A9X1L6F5"/>
<protein>
    <submittedName>
        <fullName evidence="2">Uncharacterized protein</fullName>
    </submittedName>
</protein>
<feature type="transmembrane region" description="Helical" evidence="1">
    <location>
        <begin position="89"/>
        <end position="108"/>
    </location>
</feature>
<evidence type="ECO:0000256" key="1">
    <source>
        <dbReference type="SAM" id="Phobius"/>
    </source>
</evidence>
<proteinExistence type="predicted"/>
<keyword evidence="1" id="KW-0812">Transmembrane</keyword>
<feature type="transmembrane region" description="Helical" evidence="1">
    <location>
        <begin position="181"/>
        <end position="202"/>
    </location>
</feature>
<evidence type="ECO:0000313" key="2">
    <source>
        <dbReference type="EMBL" id="MCB4820766.1"/>
    </source>
</evidence>
<comment type="caution">
    <text evidence="2">The sequence shown here is derived from an EMBL/GenBank/DDBJ whole genome shotgun (WGS) entry which is preliminary data.</text>
</comment>
<feature type="transmembrane region" description="Helical" evidence="1">
    <location>
        <begin position="24"/>
        <end position="41"/>
    </location>
</feature>
<reference evidence="2" key="1">
    <citation type="submission" date="2021-10" db="EMBL/GenBank/DDBJ databases">
        <title>Roseicella aerolatum sp. nov., isolated from aerosols of e-waste dismantling site.</title>
        <authorList>
            <person name="Qin T."/>
        </authorList>
    </citation>
    <scope>NUCLEOTIDE SEQUENCE</scope>
    <source>
        <strain evidence="2">GB24</strain>
    </source>
</reference>
<keyword evidence="1" id="KW-0472">Membrane</keyword>
<name>A0A9X1L6F5_9PROT</name>
<gene>
    <name evidence="2" type="ORF">LHA35_03360</name>
</gene>
<dbReference type="Proteomes" id="UP001139311">
    <property type="component" value="Unassembled WGS sequence"/>
</dbReference>
<organism evidence="2 3">
    <name type="scientific">Roseicella aerolata</name>
    <dbReference type="NCBI Taxonomy" id="2883479"/>
    <lineage>
        <taxon>Bacteria</taxon>
        <taxon>Pseudomonadati</taxon>
        <taxon>Pseudomonadota</taxon>
        <taxon>Alphaproteobacteria</taxon>
        <taxon>Acetobacterales</taxon>
        <taxon>Roseomonadaceae</taxon>
        <taxon>Roseicella</taxon>
    </lineage>
</organism>
<feature type="transmembrane region" description="Helical" evidence="1">
    <location>
        <begin position="209"/>
        <end position="228"/>
    </location>
</feature>
<dbReference type="EMBL" id="JAJAQI010000003">
    <property type="protein sequence ID" value="MCB4820766.1"/>
    <property type="molecule type" value="Genomic_DNA"/>
</dbReference>
<keyword evidence="3" id="KW-1185">Reference proteome</keyword>
<evidence type="ECO:0000313" key="3">
    <source>
        <dbReference type="Proteomes" id="UP001139311"/>
    </source>
</evidence>
<keyword evidence="1" id="KW-1133">Transmembrane helix</keyword>
<dbReference type="RefSeq" id="WP_226604448.1">
    <property type="nucleotide sequence ID" value="NZ_JAJAQI010000003.1"/>
</dbReference>
<sequence length="416" mass="46351">MATAALAVLLPDRLIFGTVPLSDIYYFLAMAGAALCLLRWVRTEGRAPLLLGCLLILVAQTVRYEAVFFGLVIGGVLTWMLLVERRLTLGTYLAAGAILGAFPVLWVINSWLWYGSLENLGITGQQYVAVYGHDYARAFRDLPLVQFLRSLAFNPLLLLGLGLMLRLAIADAPLRRWAWMLWLPLPLISAVTFATLSITQAASWRQASLWVLLLLPFQAQALVSIAAWLRRFRWRRWAVPALVVLALGPSLARDARIIRGGMINWQTGEPRVEREIGLHLRAELQRLGEGHVLVDSQASLDFLDVLTGTSVPERVVLSADAPPLEVALYLPMAGLYRERQDEQMIARYLTDQFSLAAGGDAQAFRQRDIRFVLVRAPEFVAGLDASPLVARERQFPGWTLYRVRPEALQVAAGAER</sequence>
<feature type="transmembrane region" description="Helical" evidence="1">
    <location>
        <begin position="62"/>
        <end position="83"/>
    </location>
</feature>
<accession>A0A9X1L6F5</accession>